<keyword evidence="1" id="KW-0812">Transmembrane</keyword>
<gene>
    <name evidence="2" type="ORF">OHV25_30350</name>
</gene>
<keyword evidence="1" id="KW-0472">Membrane</keyword>
<feature type="transmembrane region" description="Helical" evidence="1">
    <location>
        <begin position="177"/>
        <end position="198"/>
    </location>
</feature>
<dbReference type="AlphaFoldDB" id="A0AAU2H8E4"/>
<feature type="transmembrane region" description="Helical" evidence="1">
    <location>
        <begin position="244"/>
        <end position="263"/>
    </location>
</feature>
<name>A0AAU2H8E4_9ACTN</name>
<evidence type="ECO:0000256" key="1">
    <source>
        <dbReference type="SAM" id="Phobius"/>
    </source>
</evidence>
<feature type="transmembrane region" description="Helical" evidence="1">
    <location>
        <begin position="218"/>
        <end position="238"/>
    </location>
</feature>
<organism evidence="2">
    <name type="scientific">Streptomyces sp. NBC_00060</name>
    <dbReference type="NCBI Taxonomy" id="2975636"/>
    <lineage>
        <taxon>Bacteria</taxon>
        <taxon>Bacillati</taxon>
        <taxon>Actinomycetota</taxon>
        <taxon>Actinomycetes</taxon>
        <taxon>Kitasatosporales</taxon>
        <taxon>Streptomycetaceae</taxon>
        <taxon>Streptomyces</taxon>
    </lineage>
</organism>
<protein>
    <submittedName>
        <fullName evidence="2">Uncharacterized protein</fullName>
    </submittedName>
</protein>
<proteinExistence type="predicted"/>
<keyword evidence="1" id="KW-1133">Transmembrane helix</keyword>
<evidence type="ECO:0000313" key="2">
    <source>
        <dbReference type="EMBL" id="WTU43572.1"/>
    </source>
</evidence>
<feature type="transmembrane region" description="Helical" evidence="1">
    <location>
        <begin position="90"/>
        <end position="122"/>
    </location>
</feature>
<accession>A0AAU2H8E4</accession>
<dbReference type="EMBL" id="CP108253">
    <property type="protein sequence ID" value="WTU43572.1"/>
    <property type="molecule type" value="Genomic_DNA"/>
</dbReference>
<reference evidence="2" key="1">
    <citation type="submission" date="2022-10" db="EMBL/GenBank/DDBJ databases">
        <title>The complete genomes of actinobacterial strains from the NBC collection.</title>
        <authorList>
            <person name="Joergensen T.S."/>
            <person name="Alvarez Arevalo M."/>
            <person name="Sterndorff E.B."/>
            <person name="Faurdal D."/>
            <person name="Vuksanovic O."/>
            <person name="Mourched A.-S."/>
            <person name="Charusanti P."/>
            <person name="Shaw S."/>
            <person name="Blin K."/>
            <person name="Weber T."/>
        </authorList>
    </citation>
    <scope>NUCLEOTIDE SEQUENCE</scope>
    <source>
        <strain evidence="2">NBC_00060</strain>
    </source>
</reference>
<feature type="transmembrane region" description="Helical" evidence="1">
    <location>
        <begin position="47"/>
        <end position="69"/>
    </location>
</feature>
<sequence length="295" mass="31808">MIQIQAALFWAYATGAAFAVSAGRQLQWWERSVYGEGVRTRSRAANPYLALTLLHAAVLLVPSGLFMLWRNPSWATMQVARDHDGVWAGFVLLYAGGIVVASLLGFLAAQLLVLVGAGYWAYLQSVGGHFLLFGTLIHGWDGNGYRRTLTTSARAYREWPRDSVVNNVLHFLTSGTFLALLVLGSAVLGTLFLTEIGWLVEGWQLPGADEERKVPRPVAVGIAAAGVYGLPFTGALGASLLVRLAGWPLGLAAFAALAGVTLLTRRSPVRWLYGLVGVPGRHWKADPEVRAARSA</sequence>